<reference evidence="2" key="1">
    <citation type="journal article" date="2020" name="Stud. Mycol.">
        <title>101 Dothideomycetes genomes: a test case for predicting lifestyles and emergence of pathogens.</title>
        <authorList>
            <person name="Haridas S."/>
            <person name="Albert R."/>
            <person name="Binder M."/>
            <person name="Bloem J."/>
            <person name="Labutti K."/>
            <person name="Salamov A."/>
            <person name="Andreopoulos B."/>
            <person name="Baker S."/>
            <person name="Barry K."/>
            <person name="Bills G."/>
            <person name="Bluhm B."/>
            <person name="Cannon C."/>
            <person name="Castanera R."/>
            <person name="Culley D."/>
            <person name="Daum C."/>
            <person name="Ezra D."/>
            <person name="Gonzalez J."/>
            <person name="Henrissat B."/>
            <person name="Kuo A."/>
            <person name="Liang C."/>
            <person name="Lipzen A."/>
            <person name="Lutzoni F."/>
            <person name="Magnuson J."/>
            <person name="Mondo S."/>
            <person name="Nolan M."/>
            <person name="Ohm R."/>
            <person name="Pangilinan J."/>
            <person name="Park H.-J."/>
            <person name="Ramirez L."/>
            <person name="Alfaro M."/>
            <person name="Sun H."/>
            <person name="Tritt A."/>
            <person name="Yoshinaga Y."/>
            <person name="Zwiers L.-H."/>
            <person name="Turgeon B."/>
            <person name="Goodwin S."/>
            <person name="Spatafora J."/>
            <person name="Crous P."/>
            <person name="Grigoriev I."/>
        </authorList>
    </citation>
    <scope>NUCLEOTIDE SEQUENCE</scope>
    <source>
        <strain evidence="2">CBS 110217</strain>
    </source>
</reference>
<dbReference type="InterPro" id="IPR010730">
    <property type="entry name" value="HET"/>
</dbReference>
<dbReference type="EMBL" id="ML978234">
    <property type="protein sequence ID" value="KAF2026964.1"/>
    <property type="molecule type" value="Genomic_DNA"/>
</dbReference>
<evidence type="ECO:0000313" key="3">
    <source>
        <dbReference type="Proteomes" id="UP000799777"/>
    </source>
</evidence>
<comment type="caution">
    <text evidence="2">The sequence shown here is derived from an EMBL/GenBank/DDBJ whole genome shotgun (WGS) entry which is preliminary data.</text>
</comment>
<evidence type="ECO:0000259" key="1">
    <source>
        <dbReference type="Pfam" id="PF06985"/>
    </source>
</evidence>
<feature type="non-terminal residue" evidence="2">
    <location>
        <position position="1"/>
    </location>
</feature>
<dbReference type="Pfam" id="PF06985">
    <property type="entry name" value="HET"/>
    <property type="match status" value="1"/>
</dbReference>
<dbReference type="PANTHER" id="PTHR33112:SF16">
    <property type="entry name" value="HETEROKARYON INCOMPATIBILITY DOMAIN-CONTAINING PROTEIN"/>
    <property type="match status" value="1"/>
</dbReference>
<dbReference type="PANTHER" id="PTHR33112">
    <property type="entry name" value="DOMAIN PROTEIN, PUTATIVE-RELATED"/>
    <property type="match status" value="1"/>
</dbReference>
<proteinExistence type="predicted"/>
<gene>
    <name evidence="2" type="ORF">EK21DRAFT_73088</name>
</gene>
<dbReference type="AlphaFoldDB" id="A0A9P4H483"/>
<dbReference type="OrthoDB" id="3486565at2759"/>
<sequence length="305" mass="34603">AREWYYKCLTSHRNCTQLSGVQTDGNRPSRLLDTTATQKNGLCGIRLVATTTNVAYGYACLSHRWDKAVEDCRTTTNNLGKRLGFIALADLPTNFRDAVTIARNFNIQYLWIDSLCTVKSGDNKEDLLRELAKMAFIYQNTQLTIAAVSSPNLSDGCFMNDRSADKALLVSKDADESHCIGARILDGKGQFISIAEHYPLFTRGWVFEERLLSTRFLHCNYGEFEFECFQLSTYECDPLIAPHAGGTRKDKGKKAAQRSLRFTNNRGLFVKEVNTNSDHIVHYWRHVVQSYMELDLKKFGCSDMC</sequence>
<name>A0A9P4H483_9PLEO</name>
<keyword evidence="3" id="KW-1185">Reference proteome</keyword>
<dbReference type="Proteomes" id="UP000799777">
    <property type="component" value="Unassembled WGS sequence"/>
</dbReference>
<accession>A0A9P4H483</accession>
<protein>
    <submittedName>
        <fullName evidence="2">HET-domain-containing protein</fullName>
    </submittedName>
</protein>
<feature type="domain" description="Heterokaryon incompatibility" evidence="1">
    <location>
        <begin position="58"/>
        <end position="209"/>
    </location>
</feature>
<organism evidence="2 3">
    <name type="scientific">Setomelanomma holmii</name>
    <dbReference type="NCBI Taxonomy" id="210430"/>
    <lineage>
        <taxon>Eukaryota</taxon>
        <taxon>Fungi</taxon>
        <taxon>Dikarya</taxon>
        <taxon>Ascomycota</taxon>
        <taxon>Pezizomycotina</taxon>
        <taxon>Dothideomycetes</taxon>
        <taxon>Pleosporomycetidae</taxon>
        <taxon>Pleosporales</taxon>
        <taxon>Pleosporineae</taxon>
        <taxon>Phaeosphaeriaceae</taxon>
        <taxon>Setomelanomma</taxon>
    </lineage>
</organism>
<evidence type="ECO:0000313" key="2">
    <source>
        <dbReference type="EMBL" id="KAF2026964.1"/>
    </source>
</evidence>